<gene>
    <name evidence="6" type="ORF">Slati_1602700</name>
</gene>
<dbReference type="InterPro" id="IPR035979">
    <property type="entry name" value="RBD_domain_sf"/>
</dbReference>
<feature type="domain" description="RRM" evidence="4">
    <location>
        <begin position="305"/>
        <end position="355"/>
    </location>
</feature>
<dbReference type="Pfam" id="PF00076">
    <property type="entry name" value="RRM_1"/>
    <property type="match status" value="1"/>
</dbReference>
<dbReference type="Pfam" id="PF02136">
    <property type="entry name" value="NTF2"/>
    <property type="match status" value="1"/>
</dbReference>
<dbReference type="PROSITE" id="PS50102">
    <property type="entry name" value="RRM"/>
    <property type="match status" value="1"/>
</dbReference>
<dbReference type="EMBL" id="JACGWN010000005">
    <property type="protein sequence ID" value="KAL0450463.1"/>
    <property type="molecule type" value="Genomic_DNA"/>
</dbReference>
<feature type="region of interest" description="Disordered" evidence="3">
    <location>
        <begin position="149"/>
        <end position="199"/>
    </location>
</feature>
<feature type="domain" description="NTF2" evidence="5">
    <location>
        <begin position="17"/>
        <end position="133"/>
    </location>
</feature>
<dbReference type="FunFam" id="3.10.450.50:FF:000003">
    <property type="entry name" value="Nuclear transport factor 2 family protein"/>
    <property type="match status" value="1"/>
</dbReference>
<dbReference type="CDD" id="cd00590">
    <property type="entry name" value="RRM_SF"/>
    <property type="match status" value="1"/>
</dbReference>
<proteinExistence type="predicted"/>
<evidence type="ECO:0000259" key="5">
    <source>
        <dbReference type="PROSITE" id="PS50177"/>
    </source>
</evidence>
<dbReference type="SUPFAM" id="SSF54427">
    <property type="entry name" value="NTF2-like"/>
    <property type="match status" value="1"/>
</dbReference>
<accession>A0AAW2X9B8</accession>
<dbReference type="SUPFAM" id="SSF54928">
    <property type="entry name" value="RNA-binding domain, RBD"/>
    <property type="match status" value="1"/>
</dbReference>
<dbReference type="PANTHER" id="PTHR10693">
    <property type="entry name" value="RAS GTPASE-ACTIVATING PROTEIN-BINDING PROTEIN"/>
    <property type="match status" value="1"/>
</dbReference>
<dbReference type="SMART" id="SM00360">
    <property type="entry name" value="RRM"/>
    <property type="match status" value="1"/>
</dbReference>
<dbReference type="GO" id="GO:1990904">
    <property type="term" value="C:ribonucleoprotein complex"/>
    <property type="evidence" value="ECO:0007669"/>
    <property type="project" value="TreeGrafter"/>
</dbReference>
<dbReference type="PANTHER" id="PTHR10693:SF75">
    <property type="entry name" value="NUCLEAR TRANSPORT FACTOR 2"/>
    <property type="match status" value="1"/>
</dbReference>
<organism evidence="6">
    <name type="scientific">Sesamum latifolium</name>
    <dbReference type="NCBI Taxonomy" id="2727402"/>
    <lineage>
        <taxon>Eukaryota</taxon>
        <taxon>Viridiplantae</taxon>
        <taxon>Streptophyta</taxon>
        <taxon>Embryophyta</taxon>
        <taxon>Tracheophyta</taxon>
        <taxon>Spermatophyta</taxon>
        <taxon>Magnoliopsida</taxon>
        <taxon>eudicotyledons</taxon>
        <taxon>Gunneridae</taxon>
        <taxon>Pentapetalae</taxon>
        <taxon>asterids</taxon>
        <taxon>lamiids</taxon>
        <taxon>Lamiales</taxon>
        <taxon>Pedaliaceae</taxon>
        <taxon>Sesamum</taxon>
    </lineage>
</organism>
<dbReference type="GO" id="GO:0003729">
    <property type="term" value="F:mRNA binding"/>
    <property type="evidence" value="ECO:0007669"/>
    <property type="project" value="TreeGrafter"/>
</dbReference>
<dbReference type="InterPro" id="IPR018222">
    <property type="entry name" value="Nuclear_transport_factor_2_euk"/>
</dbReference>
<dbReference type="InterPro" id="IPR000504">
    <property type="entry name" value="RRM_dom"/>
</dbReference>
<evidence type="ECO:0000256" key="2">
    <source>
        <dbReference type="PROSITE-ProRule" id="PRU00176"/>
    </source>
</evidence>
<evidence type="ECO:0000259" key="4">
    <source>
        <dbReference type="PROSITE" id="PS50102"/>
    </source>
</evidence>
<reference evidence="6" key="1">
    <citation type="submission" date="2020-06" db="EMBL/GenBank/DDBJ databases">
        <authorList>
            <person name="Li T."/>
            <person name="Hu X."/>
            <person name="Zhang T."/>
            <person name="Song X."/>
            <person name="Zhang H."/>
            <person name="Dai N."/>
            <person name="Sheng W."/>
            <person name="Hou X."/>
            <person name="Wei L."/>
        </authorList>
    </citation>
    <scope>NUCLEOTIDE SEQUENCE</scope>
    <source>
        <strain evidence="6">KEN1</strain>
        <tissue evidence="6">Leaf</tissue>
    </source>
</reference>
<evidence type="ECO:0000256" key="3">
    <source>
        <dbReference type="SAM" id="MobiDB-lite"/>
    </source>
</evidence>
<name>A0AAW2X9B8_9LAMI</name>
<evidence type="ECO:0000313" key="6">
    <source>
        <dbReference type="EMBL" id="KAL0450463.1"/>
    </source>
</evidence>
<dbReference type="Gene3D" id="3.30.70.330">
    <property type="match status" value="1"/>
</dbReference>
<feature type="compositionally biased region" description="Basic and acidic residues" evidence="3">
    <location>
        <begin position="185"/>
        <end position="199"/>
    </location>
</feature>
<dbReference type="GO" id="GO:0005829">
    <property type="term" value="C:cytosol"/>
    <property type="evidence" value="ECO:0007669"/>
    <property type="project" value="TreeGrafter"/>
</dbReference>
<evidence type="ECO:0000256" key="1">
    <source>
        <dbReference type="ARBA" id="ARBA00022884"/>
    </source>
</evidence>
<feature type="compositionally biased region" description="Polar residues" evidence="3">
    <location>
        <begin position="264"/>
        <end position="278"/>
    </location>
</feature>
<dbReference type="AlphaFoldDB" id="A0AAW2X9B8"/>
<dbReference type="Gene3D" id="3.10.450.50">
    <property type="match status" value="1"/>
</dbReference>
<dbReference type="InterPro" id="IPR039539">
    <property type="entry name" value="Ras_GTPase_bind_prot"/>
</dbReference>
<comment type="caution">
    <text evidence="6">The sequence shown here is derived from an EMBL/GenBank/DDBJ whole genome shotgun (WGS) entry which is preliminary data.</text>
</comment>
<feature type="region of interest" description="Disordered" evidence="3">
    <location>
        <begin position="214"/>
        <end position="233"/>
    </location>
</feature>
<reference evidence="6" key="2">
    <citation type="journal article" date="2024" name="Plant">
        <title>Genomic evolution and insights into agronomic trait innovations of Sesamum species.</title>
        <authorList>
            <person name="Miao H."/>
            <person name="Wang L."/>
            <person name="Qu L."/>
            <person name="Liu H."/>
            <person name="Sun Y."/>
            <person name="Le M."/>
            <person name="Wang Q."/>
            <person name="Wei S."/>
            <person name="Zheng Y."/>
            <person name="Lin W."/>
            <person name="Duan Y."/>
            <person name="Cao H."/>
            <person name="Xiong S."/>
            <person name="Wang X."/>
            <person name="Wei L."/>
            <person name="Li C."/>
            <person name="Ma Q."/>
            <person name="Ju M."/>
            <person name="Zhao R."/>
            <person name="Li G."/>
            <person name="Mu C."/>
            <person name="Tian Q."/>
            <person name="Mei H."/>
            <person name="Zhang T."/>
            <person name="Gao T."/>
            <person name="Zhang H."/>
        </authorList>
    </citation>
    <scope>NUCLEOTIDE SEQUENCE</scope>
    <source>
        <strain evidence="6">KEN1</strain>
    </source>
</reference>
<protein>
    <submittedName>
        <fullName evidence="6">Nuclear transport factor 2</fullName>
    </submittedName>
</protein>
<feature type="compositionally biased region" description="Acidic residues" evidence="3">
    <location>
        <begin position="293"/>
        <end position="302"/>
    </location>
</feature>
<dbReference type="PROSITE" id="PS50177">
    <property type="entry name" value="NTF2_DOMAIN"/>
    <property type="match status" value="1"/>
</dbReference>
<sequence>MATQTANLPPAPSAQVVGNAFVEQYYHILHHSPELVFRFYQDTSVLSRPDADGLMTTVTTMQSINDKICSLDYKNYKAEIKTADAQDSYKDGVIVLVTGCLTGKDNLRRKFTQTFFLAPQDKGYYVLNDVFRYVEESEPDISSGVVLGVNETPSSSLGQDPEPAQVVDPPNANDATSTADEIETNEEKTGDQVIDERQASSDRDILVEAESHLNENHESAVAESVPSASQEDVPKKSYASIVSSQAKKGPTKVYVPANPAKGTSAKTESQPVNPVTEASDSEAAAPVPPDNAQESEDAEDEVEGHSIYIRNLPLNATVAQLEAEFKKFGTIKPNGVQVRSNKQQGFCFGFVEFQDLAPCKVQLRVYWMLKHLCHVYVRSQKAFTKFSGLSHLIVQHSYNWVQSKLLCTLCFQQASPITIGDRQAAVEIKGPPLELAVEGVVLLLHVEGSVTTTSGAAETLAVVGRMSEMITSGAEETSAAGTVEKVINKEEGEVEKVINKEEEGGAVVVTGQVRFMLQYREWEVRLRVAFSDCGAARLPQNARHVVIAPRVRHLQLSKCNLVDPTLDFPHLQ</sequence>
<dbReference type="CDD" id="cd00780">
    <property type="entry name" value="NTF2"/>
    <property type="match status" value="1"/>
</dbReference>
<feature type="region of interest" description="Disordered" evidence="3">
    <location>
        <begin position="241"/>
        <end position="302"/>
    </location>
</feature>
<keyword evidence="1 2" id="KW-0694">RNA-binding</keyword>
<dbReference type="InterPro" id="IPR012677">
    <property type="entry name" value="Nucleotide-bd_a/b_plait_sf"/>
</dbReference>
<dbReference type="InterPro" id="IPR032710">
    <property type="entry name" value="NTF2-like_dom_sf"/>
</dbReference>
<dbReference type="InterPro" id="IPR002075">
    <property type="entry name" value="NTF2_dom"/>
</dbReference>